<dbReference type="InterPro" id="IPR011250">
    <property type="entry name" value="OMP/PagP_B-barrel"/>
</dbReference>
<feature type="chain" id="PRO_5042941219" evidence="1">
    <location>
        <begin position="19"/>
        <end position="233"/>
    </location>
</feature>
<accession>A0AAP2GK54</accession>
<dbReference type="AlphaFoldDB" id="A0AAP2GK54"/>
<sequence>MKYYFLLLILMLPMAAMAQDTTRVRRFTGLVLAFIPQYSYRSLHYDADSRWLESMRDNEMPNTGIKARAQVRYRINDRIALLSGVEYANLGIKTRFEDLQWISEADNLPQKSRTIYRYKFLALPLHINYILTARDNLRVYAGGGVTTSVFLSRKTKVDLRDDHHASAKTVGFAKFSWSATIGAGLEYMVGQRFSIRAEPFIEHYFNSIVTDDHIREYLFSFGLSTGVFWAFKG</sequence>
<dbReference type="EMBL" id="JAHESC010000029">
    <property type="protein sequence ID" value="MBT1688673.1"/>
    <property type="molecule type" value="Genomic_DNA"/>
</dbReference>
<dbReference type="Gene3D" id="2.40.160.20">
    <property type="match status" value="1"/>
</dbReference>
<evidence type="ECO:0000313" key="3">
    <source>
        <dbReference type="EMBL" id="MBT1688673.1"/>
    </source>
</evidence>
<keyword evidence="4" id="KW-1185">Reference proteome</keyword>
<dbReference type="SUPFAM" id="SSF56925">
    <property type="entry name" value="OMPA-like"/>
    <property type="match status" value="1"/>
</dbReference>
<feature type="signal peptide" evidence="1">
    <location>
        <begin position="1"/>
        <end position="18"/>
    </location>
</feature>
<evidence type="ECO:0000313" key="4">
    <source>
        <dbReference type="Proteomes" id="UP001319180"/>
    </source>
</evidence>
<dbReference type="InterPro" id="IPR025665">
    <property type="entry name" value="Beta-barrel_OMP_2"/>
</dbReference>
<feature type="domain" description="Outer membrane protein beta-barrel" evidence="2">
    <location>
        <begin position="59"/>
        <end position="194"/>
    </location>
</feature>
<organism evidence="3 4">
    <name type="scientific">Dawidia soli</name>
    <dbReference type="NCBI Taxonomy" id="2782352"/>
    <lineage>
        <taxon>Bacteria</taxon>
        <taxon>Pseudomonadati</taxon>
        <taxon>Bacteroidota</taxon>
        <taxon>Cytophagia</taxon>
        <taxon>Cytophagales</taxon>
        <taxon>Chryseotaleaceae</taxon>
        <taxon>Dawidia</taxon>
    </lineage>
</organism>
<dbReference type="RefSeq" id="WP_254091900.1">
    <property type="nucleotide sequence ID" value="NZ_JAHESC010000029.1"/>
</dbReference>
<reference evidence="3 4" key="1">
    <citation type="submission" date="2021-05" db="EMBL/GenBank/DDBJ databases">
        <title>A Polyphasic approach of four new species of the genus Ohtaekwangia: Ohtaekwangia histidinii sp. nov., Ohtaekwangia cretensis sp. nov., Ohtaekwangia indiensis sp. nov., Ohtaekwangia reichenbachii sp. nov. from diverse environment.</title>
        <authorList>
            <person name="Octaviana S."/>
        </authorList>
    </citation>
    <scope>NUCLEOTIDE SEQUENCE [LARGE SCALE GENOMIC DNA]</scope>
    <source>
        <strain evidence="3 4">PWU37</strain>
    </source>
</reference>
<protein>
    <submittedName>
        <fullName evidence="3">Outer membrane beta-barrel protein</fullName>
    </submittedName>
</protein>
<comment type="caution">
    <text evidence="3">The sequence shown here is derived from an EMBL/GenBank/DDBJ whole genome shotgun (WGS) entry which is preliminary data.</text>
</comment>
<proteinExistence type="predicted"/>
<name>A0AAP2GK54_9BACT</name>
<keyword evidence="1" id="KW-0732">Signal</keyword>
<dbReference type="Pfam" id="PF13568">
    <property type="entry name" value="OMP_b-brl_2"/>
    <property type="match status" value="1"/>
</dbReference>
<dbReference type="Proteomes" id="UP001319180">
    <property type="component" value="Unassembled WGS sequence"/>
</dbReference>
<evidence type="ECO:0000259" key="2">
    <source>
        <dbReference type="Pfam" id="PF13568"/>
    </source>
</evidence>
<gene>
    <name evidence="3" type="ORF">KK078_19035</name>
</gene>
<evidence type="ECO:0000256" key="1">
    <source>
        <dbReference type="SAM" id="SignalP"/>
    </source>
</evidence>